<feature type="region of interest" description="Disordered" evidence="1">
    <location>
        <begin position="96"/>
        <end position="117"/>
    </location>
</feature>
<dbReference type="SUPFAM" id="SSF53067">
    <property type="entry name" value="Actin-like ATPase domain"/>
    <property type="match status" value="1"/>
</dbReference>
<evidence type="ECO:0000313" key="2">
    <source>
        <dbReference type="EMBL" id="KAK4809702.1"/>
    </source>
</evidence>
<evidence type="ECO:0000313" key="3">
    <source>
        <dbReference type="Proteomes" id="UP001333110"/>
    </source>
</evidence>
<proteinExistence type="predicted"/>
<dbReference type="InterPro" id="IPR004000">
    <property type="entry name" value="Actin"/>
</dbReference>
<dbReference type="AlphaFoldDB" id="A0AAN7RMH1"/>
<evidence type="ECO:0000256" key="1">
    <source>
        <dbReference type="SAM" id="MobiDB-lite"/>
    </source>
</evidence>
<gene>
    <name evidence="2" type="ORF">QYF61_006532</name>
</gene>
<dbReference type="InterPro" id="IPR043129">
    <property type="entry name" value="ATPase_NBD"/>
</dbReference>
<dbReference type="Pfam" id="PF00022">
    <property type="entry name" value="Actin"/>
    <property type="match status" value="1"/>
</dbReference>
<dbReference type="InterPro" id="IPR004001">
    <property type="entry name" value="Actin_CS"/>
</dbReference>
<dbReference type="Proteomes" id="UP001333110">
    <property type="component" value="Unassembled WGS sequence"/>
</dbReference>
<organism evidence="2 3">
    <name type="scientific">Mycteria americana</name>
    <name type="common">Wood stork</name>
    <dbReference type="NCBI Taxonomy" id="33587"/>
    <lineage>
        <taxon>Eukaryota</taxon>
        <taxon>Metazoa</taxon>
        <taxon>Chordata</taxon>
        <taxon>Craniata</taxon>
        <taxon>Vertebrata</taxon>
        <taxon>Euteleostomi</taxon>
        <taxon>Archelosauria</taxon>
        <taxon>Archosauria</taxon>
        <taxon>Dinosauria</taxon>
        <taxon>Saurischia</taxon>
        <taxon>Theropoda</taxon>
        <taxon>Coelurosauria</taxon>
        <taxon>Aves</taxon>
        <taxon>Neognathae</taxon>
        <taxon>Neoaves</taxon>
        <taxon>Aequornithes</taxon>
        <taxon>Ciconiiformes</taxon>
        <taxon>Ciconiidae</taxon>
        <taxon>Mycteria</taxon>
    </lineage>
</organism>
<accession>A0AAN7RMH1</accession>
<dbReference type="Gene3D" id="3.30.420.40">
    <property type="match status" value="1"/>
</dbReference>
<name>A0AAN7RMH1_MYCAM</name>
<dbReference type="EMBL" id="JAUNZN010000020">
    <property type="protein sequence ID" value="KAK4809702.1"/>
    <property type="molecule type" value="Genomic_DNA"/>
</dbReference>
<dbReference type="PROSITE" id="PS00432">
    <property type="entry name" value="ACTINS_2"/>
    <property type="match status" value="1"/>
</dbReference>
<keyword evidence="3" id="KW-1185">Reference proteome</keyword>
<sequence>MVLQRVAKCHEHIQSHVLRNVLLSGRSTLLQGFKERLLKQLQTGVPNTIHIKIISPQDRMYCLLRALRNMWVTKEDYNERALEHFLSRASGKIKRAERPSCGGHGPGSGGRFVDESSSNYSKTRLTSFSPMIGRSEVLIIWDLIPLALVTQKVNGRSPFSDVFPPMLYLSSGYIEDLSYRRSQGGWWWIACSESSWRENAKYISPEGAQGKVGQ</sequence>
<reference evidence="2 3" key="1">
    <citation type="journal article" date="2023" name="J. Hered.">
        <title>Chromosome-level genome of the wood stork (Mycteria americana) provides insight into avian chromosome evolution.</title>
        <authorList>
            <person name="Flamio R. Jr."/>
            <person name="Ramstad K.M."/>
        </authorList>
    </citation>
    <scope>NUCLEOTIDE SEQUENCE [LARGE SCALE GENOMIC DNA]</scope>
    <source>
        <strain evidence="2">JAX WOST 10</strain>
    </source>
</reference>
<comment type="caution">
    <text evidence="2">The sequence shown here is derived from an EMBL/GenBank/DDBJ whole genome shotgun (WGS) entry which is preliminary data.</text>
</comment>
<protein>
    <submittedName>
        <fullName evidence="2">Uncharacterized protein</fullName>
    </submittedName>
</protein>